<dbReference type="SUPFAM" id="SSF56300">
    <property type="entry name" value="Metallo-dependent phosphatases"/>
    <property type="match status" value="1"/>
</dbReference>
<dbReference type="InterPro" id="IPR029052">
    <property type="entry name" value="Metallo-depent_PP-like"/>
</dbReference>
<dbReference type="InterPro" id="IPR051918">
    <property type="entry name" value="STPP_CPPED1"/>
</dbReference>
<gene>
    <name evidence="1" type="ORF">MNOR_LOCUS36648</name>
</gene>
<sequence>RKYLPFDENCEKSWVEPFIFVQAADTQLGLKESPLGWIGLNYGWNQEIKWSTQLVADVNSLKPRPKFLVVCGDLADAYPDRQSEIRKRQIVDFKRVFSGLEVPLVCLCGN</sequence>
<evidence type="ECO:0000313" key="2">
    <source>
        <dbReference type="Proteomes" id="UP001497623"/>
    </source>
</evidence>
<evidence type="ECO:0000313" key="1">
    <source>
        <dbReference type="EMBL" id="CAL4191795.1"/>
    </source>
</evidence>
<dbReference type="Gene3D" id="3.60.21.10">
    <property type="match status" value="1"/>
</dbReference>
<accession>A0AAV2SH07</accession>
<evidence type="ECO:0008006" key="3">
    <source>
        <dbReference type="Google" id="ProtNLM"/>
    </source>
</evidence>
<dbReference type="Proteomes" id="UP001497623">
    <property type="component" value="Unassembled WGS sequence"/>
</dbReference>
<dbReference type="PANTHER" id="PTHR43143">
    <property type="entry name" value="METALLOPHOSPHOESTERASE, CALCINEURIN SUPERFAMILY"/>
    <property type="match status" value="1"/>
</dbReference>
<feature type="non-terminal residue" evidence="1">
    <location>
        <position position="110"/>
    </location>
</feature>
<name>A0AAV2SH07_MEGNR</name>
<dbReference type="AlphaFoldDB" id="A0AAV2SH07"/>
<feature type="non-terminal residue" evidence="1">
    <location>
        <position position="1"/>
    </location>
</feature>
<reference evidence="1 2" key="1">
    <citation type="submission" date="2024-05" db="EMBL/GenBank/DDBJ databases">
        <authorList>
            <person name="Wallberg A."/>
        </authorList>
    </citation>
    <scope>NUCLEOTIDE SEQUENCE [LARGE SCALE GENOMIC DNA]</scope>
</reference>
<proteinExistence type="predicted"/>
<keyword evidence="2" id="KW-1185">Reference proteome</keyword>
<organism evidence="1 2">
    <name type="scientific">Meganyctiphanes norvegica</name>
    <name type="common">Northern krill</name>
    <name type="synonym">Thysanopoda norvegica</name>
    <dbReference type="NCBI Taxonomy" id="48144"/>
    <lineage>
        <taxon>Eukaryota</taxon>
        <taxon>Metazoa</taxon>
        <taxon>Ecdysozoa</taxon>
        <taxon>Arthropoda</taxon>
        <taxon>Crustacea</taxon>
        <taxon>Multicrustacea</taxon>
        <taxon>Malacostraca</taxon>
        <taxon>Eumalacostraca</taxon>
        <taxon>Eucarida</taxon>
        <taxon>Euphausiacea</taxon>
        <taxon>Euphausiidae</taxon>
        <taxon>Meganyctiphanes</taxon>
    </lineage>
</organism>
<dbReference type="EMBL" id="CAXKWB010068159">
    <property type="protein sequence ID" value="CAL4191795.1"/>
    <property type="molecule type" value="Genomic_DNA"/>
</dbReference>
<comment type="caution">
    <text evidence="1">The sequence shown here is derived from an EMBL/GenBank/DDBJ whole genome shotgun (WGS) entry which is preliminary data.</text>
</comment>
<dbReference type="PANTHER" id="PTHR43143:SF1">
    <property type="entry name" value="SERINE_THREONINE-PROTEIN PHOSPHATASE CPPED1"/>
    <property type="match status" value="1"/>
</dbReference>
<protein>
    <recommendedName>
        <fullName evidence="3">Calcineurin-like phosphoesterase domain-containing protein</fullName>
    </recommendedName>
</protein>